<feature type="compositionally biased region" description="Basic and acidic residues" evidence="1">
    <location>
        <begin position="82"/>
        <end position="95"/>
    </location>
</feature>
<organism evidence="2 3">
    <name type="scientific">Solanum pinnatisectum</name>
    <name type="common">tansyleaf nightshade</name>
    <dbReference type="NCBI Taxonomy" id="50273"/>
    <lineage>
        <taxon>Eukaryota</taxon>
        <taxon>Viridiplantae</taxon>
        <taxon>Streptophyta</taxon>
        <taxon>Embryophyta</taxon>
        <taxon>Tracheophyta</taxon>
        <taxon>Spermatophyta</taxon>
        <taxon>Magnoliopsida</taxon>
        <taxon>eudicotyledons</taxon>
        <taxon>Gunneridae</taxon>
        <taxon>Pentapetalae</taxon>
        <taxon>asterids</taxon>
        <taxon>lamiids</taxon>
        <taxon>Solanales</taxon>
        <taxon>Solanaceae</taxon>
        <taxon>Solanoideae</taxon>
        <taxon>Solaneae</taxon>
        <taxon>Solanum</taxon>
    </lineage>
</organism>
<dbReference type="AlphaFoldDB" id="A0AAV9L9V6"/>
<feature type="compositionally biased region" description="Low complexity" evidence="1">
    <location>
        <begin position="141"/>
        <end position="150"/>
    </location>
</feature>
<keyword evidence="3" id="KW-1185">Reference proteome</keyword>
<feature type="region of interest" description="Disordered" evidence="1">
    <location>
        <begin position="1"/>
        <end position="160"/>
    </location>
</feature>
<gene>
    <name evidence="2" type="ORF">R3W88_012516</name>
</gene>
<dbReference type="Proteomes" id="UP001311915">
    <property type="component" value="Unassembled WGS sequence"/>
</dbReference>
<feature type="compositionally biased region" description="Basic and acidic residues" evidence="1">
    <location>
        <begin position="129"/>
        <end position="139"/>
    </location>
</feature>
<sequence>MHFPMLLPFQASRAPEEHGSAGPSTSGGASLSKLSQEHTMKSLLQPDLNSLDMQVAEKEEGEWSDAEGSTYADKNCGFNDKSNTDVDKALQEKSAVEPVSNSDKVGSVDYASQDNEKGNGENYNISSLELDRDTSDRKSNSSRNSETSSKADITMDGQEGCQSIERLEVLRQVMH</sequence>
<name>A0AAV9L9V6_9SOLN</name>
<evidence type="ECO:0000313" key="2">
    <source>
        <dbReference type="EMBL" id="KAK4722283.1"/>
    </source>
</evidence>
<dbReference type="EMBL" id="JAWPEI010000007">
    <property type="protein sequence ID" value="KAK4722283.1"/>
    <property type="molecule type" value="Genomic_DNA"/>
</dbReference>
<evidence type="ECO:0000313" key="3">
    <source>
        <dbReference type="Proteomes" id="UP001311915"/>
    </source>
</evidence>
<proteinExistence type="predicted"/>
<protein>
    <submittedName>
        <fullName evidence="2">Uncharacterized protein</fullName>
    </submittedName>
</protein>
<evidence type="ECO:0000256" key="1">
    <source>
        <dbReference type="SAM" id="MobiDB-lite"/>
    </source>
</evidence>
<comment type="caution">
    <text evidence="2">The sequence shown here is derived from an EMBL/GenBank/DDBJ whole genome shotgun (WGS) entry which is preliminary data.</text>
</comment>
<reference evidence="2 3" key="1">
    <citation type="submission" date="2023-10" db="EMBL/GenBank/DDBJ databases">
        <title>Genome-Wide Identification Analysis in wild type Solanum Pinnatisectum Reveals Some Genes Defensing Phytophthora Infestans.</title>
        <authorList>
            <person name="Sun C."/>
        </authorList>
    </citation>
    <scope>NUCLEOTIDE SEQUENCE [LARGE SCALE GENOMIC DNA]</scope>
    <source>
        <strain evidence="2">LQN</strain>
        <tissue evidence="2">Leaf</tissue>
    </source>
</reference>
<accession>A0AAV9L9V6</accession>
<feature type="compositionally biased region" description="Low complexity" evidence="1">
    <location>
        <begin position="20"/>
        <end position="32"/>
    </location>
</feature>